<dbReference type="CDD" id="cd12827">
    <property type="entry name" value="EcCorA_ZntB-like_u2"/>
    <property type="match status" value="1"/>
</dbReference>
<evidence type="ECO:0000256" key="4">
    <source>
        <dbReference type="ARBA" id="ARBA00022989"/>
    </source>
</evidence>
<accession>A0A7C9IKU9</accession>
<sequence>MLTIHSNAPENAGESDSALRYTWINLVDPNPDEIAKALALAPLGAEFIGHALDQHECPRIESEDESTMVVIRAPYLETRYGDERRSTVPIGIILSQSVITTICRVDDAAIQLRLHNCGQSTCLLRIEQHLCHVIKEISMLFMRYLKEISAEIQELEHDLADTRSNEDLKLLLNLQKTVTYFHSALKTNDFIIDRIMRKGLPVGATTKLAFSEDEVDGLDYALTETRQGIYMSKIFTEVLRSIADVYSSIISNSVNEIMKVLTSLTVIIMIPTFITSFYGMNIELPFQHDTTAISIVSAISIVLTISIIIIMKVRKIL</sequence>
<dbReference type="PANTHER" id="PTHR47891:SF2">
    <property type="entry name" value="MAGNESIUM AND COBALT TRANSPORTER"/>
    <property type="match status" value="1"/>
</dbReference>
<keyword evidence="4 6" id="KW-1133">Transmembrane helix</keyword>
<keyword evidence="5 6" id="KW-0472">Membrane</keyword>
<evidence type="ECO:0000256" key="3">
    <source>
        <dbReference type="ARBA" id="ARBA00022692"/>
    </source>
</evidence>
<dbReference type="SUPFAM" id="SSF144083">
    <property type="entry name" value="Magnesium transport protein CorA, transmembrane region"/>
    <property type="match status" value="1"/>
</dbReference>
<dbReference type="Pfam" id="PF01544">
    <property type="entry name" value="CorA"/>
    <property type="match status" value="1"/>
</dbReference>
<evidence type="ECO:0000256" key="6">
    <source>
        <dbReference type="SAM" id="Phobius"/>
    </source>
</evidence>
<comment type="subcellular location">
    <subcellularLocation>
        <location evidence="1">Membrane</location>
        <topology evidence="1">Multi-pass membrane protein</topology>
    </subcellularLocation>
</comment>
<gene>
    <name evidence="7" type="ORF">GTA51_04745</name>
</gene>
<comment type="caution">
    <text evidence="7">The sequence shown here is derived from an EMBL/GenBank/DDBJ whole genome shotgun (WGS) entry which is preliminary data.</text>
</comment>
<dbReference type="GO" id="GO:0046873">
    <property type="term" value="F:metal ion transmembrane transporter activity"/>
    <property type="evidence" value="ECO:0007669"/>
    <property type="project" value="InterPro"/>
</dbReference>
<dbReference type="InterPro" id="IPR002523">
    <property type="entry name" value="MgTranspt_CorA/ZnTranspt_ZntB"/>
</dbReference>
<feature type="transmembrane region" description="Helical" evidence="6">
    <location>
        <begin position="260"/>
        <end position="280"/>
    </location>
</feature>
<dbReference type="EMBL" id="WVUD01000005">
    <property type="protein sequence ID" value="MYL82446.1"/>
    <property type="molecule type" value="Genomic_DNA"/>
</dbReference>
<dbReference type="OrthoDB" id="9803416at2"/>
<keyword evidence="8" id="KW-1185">Reference proteome</keyword>
<keyword evidence="3 6" id="KW-0812">Transmembrane</keyword>
<reference evidence="7 8" key="1">
    <citation type="submission" date="2020-01" db="EMBL/GenBank/DDBJ databases">
        <title>Genome sequence of Desulfovibrio aerotolerans DSM 16695(T).</title>
        <authorList>
            <person name="Karnachuk O."/>
            <person name="Avakyan M."/>
            <person name="Mardanov A."/>
            <person name="Kadnikov V."/>
            <person name="Ravin N."/>
        </authorList>
    </citation>
    <scope>NUCLEOTIDE SEQUENCE [LARGE SCALE GENOMIC DNA]</scope>
    <source>
        <strain evidence="7 8">DSM 16695</strain>
    </source>
</reference>
<dbReference type="Proteomes" id="UP000482487">
    <property type="component" value="Unassembled WGS sequence"/>
</dbReference>
<proteinExistence type="inferred from homology"/>
<dbReference type="PANTHER" id="PTHR47891">
    <property type="entry name" value="TRANSPORTER-RELATED"/>
    <property type="match status" value="1"/>
</dbReference>
<comment type="similarity">
    <text evidence="2">Belongs to the CorA metal ion transporter (MIT) (TC 1.A.35) family.</text>
</comment>
<evidence type="ECO:0008006" key="9">
    <source>
        <dbReference type="Google" id="ProtNLM"/>
    </source>
</evidence>
<dbReference type="SUPFAM" id="SSF143865">
    <property type="entry name" value="CorA soluble domain-like"/>
    <property type="match status" value="1"/>
</dbReference>
<dbReference type="InterPro" id="IPR045863">
    <property type="entry name" value="CorA_TM1_TM2"/>
</dbReference>
<dbReference type="RefSeq" id="WP_160959132.1">
    <property type="nucleotide sequence ID" value="NZ_WVUD01000005.1"/>
</dbReference>
<dbReference type="Gene3D" id="1.20.58.340">
    <property type="entry name" value="Magnesium transport protein CorA, transmembrane region"/>
    <property type="match status" value="2"/>
</dbReference>
<dbReference type="AlphaFoldDB" id="A0A7C9IKU9"/>
<organism evidence="7 8">
    <name type="scientific">Solidesulfovibrio aerotolerans</name>
    <dbReference type="NCBI Taxonomy" id="295255"/>
    <lineage>
        <taxon>Bacteria</taxon>
        <taxon>Pseudomonadati</taxon>
        <taxon>Thermodesulfobacteriota</taxon>
        <taxon>Desulfovibrionia</taxon>
        <taxon>Desulfovibrionales</taxon>
        <taxon>Desulfovibrionaceae</taxon>
        <taxon>Solidesulfovibrio</taxon>
    </lineage>
</organism>
<name>A0A7C9IKU9_9BACT</name>
<evidence type="ECO:0000256" key="1">
    <source>
        <dbReference type="ARBA" id="ARBA00004141"/>
    </source>
</evidence>
<protein>
    <recommendedName>
        <fullName evidence="9">Magnesium transporter CorA family protein</fullName>
    </recommendedName>
</protein>
<evidence type="ECO:0000256" key="5">
    <source>
        <dbReference type="ARBA" id="ARBA00023136"/>
    </source>
</evidence>
<dbReference type="InterPro" id="IPR047199">
    <property type="entry name" value="CorA-like"/>
</dbReference>
<dbReference type="GO" id="GO:0016020">
    <property type="term" value="C:membrane"/>
    <property type="evidence" value="ECO:0007669"/>
    <property type="project" value="UniProtKB-SubCell"/>
</dbReference>
<evidence type="ECO:0000256" key="2">
    <source>
        <dbReference type="ARBA" id="ARBA00009765"/>
    </source>
</evidence>
<feature type="transmembrane region" description="Helical" evidence="6">
    <location>
        <begin position="292"/>
        <end position="311"/>
    </location>
</feature>
<evidence type="ECO:0000313" key="8">
    <source>
        <dbReference type="Proteomes" id="UP000482487"/>
    </source>
</evidence>
<dbReference type="InterPro" id="IPR045861">
    <property type="entry name" value="CorA_cytoplasmic_dom"/>
</dbReference>
<dbReference type="Gene3D" id="3.30.460.20">
    <property type="entry name" value="CorA soluble domain-like"/>
    <property type="match status" value="1"/>
</dbReference>
<evidence type="ECO:0000313" key="7">
    <source>
        <dbReference type="EMBL" id="MYL82446.1"/>
    </source>
</evidence>